<dbReference type="EMBL" id="JASCZI010247128">
    <property type="protein sequence ID" value="MED6215019.1"/>
    <property type="molecule type" value="Genomic_DNA"/>
</dbReference>
<keyword evidence="3" id="KW-1185">Reference proteome</keyword>
<name>A0ABU6YYI2_9FABA</name>
<dbReference type="PANTHER" id="PTHR10334">
    <property type="entry name" value="CYSTEINE-RICH SECRETORY PROTEIN-RELATED"/>
    <property type="match status" value="1"/>
</dbReference>
<dbReference type="InterPro" id="IPR035940">
    <property type="entry name" value="CAP_sf"/>
</dbReference>
<gene>
    <name evidence="2" type="ORF">PIB30_109206</name>
</gene>
<dbReference type="Proteomes" id="UP001341840">
    <property type="component" value="Unassembled WGS sequence"/>
</dbReference>
<dbReference type="InterPro" id="IPR014044">
    <property type="entry name" value="CAP_dom"/>
</dbReference>
<dbReference type="Gene3D" id="3.40.33.10">
    <property type="entry name" value="CAP"/>
    <property type="match status" value="1"/>
</dbReference>
<accession>A0ABU6YYI2</accession>
<organism evidence="2 3">
    <name type="scientific">Stylosanthes scabra</name>
    <dbReference type="NCBI Taxonomy" id="79078"/>
    <lineage>
        <taxon>Eukaryota</taxon>
        <taxon>Viridiplantae</taxon>
        <taxon>Streptophyta</taxon>
        <taxon>Embryophyta</taxon>
        <taxon>Tracheophyta</taxon>
        <taxon>Spermatophyta</taxon>
        <taxon>Magnoliopsida</taxon>
        <taxon>eudicotyledons</taxon>
        <taxon>Gunneridae</taxon>
        <taxon>Pentapetalae</taxon>
        <taxon>rosids</taxon>
        <taxon>fabids</taxon>
        <taxon>Fabales</taxon>
        <taxon>Fabaceae</taxon>
        <taxon>Papilionoideae</taxon>
        <taxon>50 kb inversion clade</taxon>
        <taxon>dalbergioids sensu lato</taxon>
        <taxon>Dalbergieae</taxon>
        <taxon>Pterocarpus clade</taxon>
        <taxon>Stylosanthes</taxon>
    </lineage>
</organism>
<protein>
    <recommendedName>
        <fullName evidence="1">SCP domain-containing protein</fullName>
    </recommendedName>
</protein>
<evidence type="ECO:0000313" key="2">
    <source>
        <dbReference type="EMBL" id="MED6215019.1"/>
    </source>
</evidence>
<comment type="caution">
    <text evidence="2">The sequence shown here is derived from an EMBL/GenBank/DDBJ whole genome shotgun (WGS) entry which is preliminary data.</text>
</comment>
<dbReference type="SMART" id="SM00198">
    <property type="entry name" value="SCP"/>
    <property type="match status" value="1"/>
</dbReference>
<feature type="non-terminal residue" evidence="2">
    <location>
        <position position="127"/>
    </location>
</feature>
<evidence type="ECO:0000313" key="3">
    <source>
        <dbReference type="Proteomes" id="UP001341840"/>
    </source>
</evidence>
<dbReference type="Pfam" id="PF00188">
    <property type="entry name" value="CAP"/>
    <property type="match status" value="1"/>
</dbReference>
<reference evidence="2 3" key="1">
    <citation type="journal article" date="2023" name="Plants (Basel)">
        <title>Bridging the Gap: Combining Genomics and Transcriptomics Approaches to Understand Stylosanthes scabra, an Orphan Legume from the Brazilian Caatinga.</title>
        <authorList>
            <person name="Ferreira-Neto J.R.C."/>
            <person name="da Silva M.D."/>
            <person name="Binneck E."/>
            <person name="de Melo N.F."/>
            <person name="da Silva R.H."/>
            <person name="de Melo A.L.T.M."/>
            <person name="Pandolfi V."/>
            <person name="Bustamante F.O."/>
            <person name="Brasileiro-Vidal A.C."/>
            <person name="Benko-Iseppon A.M."/>
        </authorList>
    </citation>
    <scope>NUCLEOTIDE SEQUENCE [LARGE SCALE GENOMIC DNA]</scope>
    <source>
        <tissue evidence="2">Leaves</tissue>
    </source>
</reference>
<dbReference type="InterPro" id="IPR001283">
    <property type="entry name" value="CRISP-related"/>
</dbReference>
<sequence length="127" mass="14460">SILLALCILGDEHKETSPEEYLELQNAERESVGVPPLKWDVNLENIARKNVNRLIQECLEGKPEQTTDPGYGMNVGWNMGSAHFTGREAVKGWLKQKEYYDYKSNSCPDLNCICYAQIVWRESTHVG</sequence>
<feature type="non-terminal residue" evidence="2">
    <location>
        <position position="1"/>
    </location>
</feature>
<dbReference type="SUPFAM" id="SSF55797">
    <property type="entry name" value="PR-1-like"/>
    <property type="match status" value="1"/>
</dbReference>
<feature type="domain" description="SCP" evidence="1">
    <location>
        <begin position="16"/>
        <end position="127"/>
    </location>
</feature>
<proteinExistence type="predicted"/>
<evidence type="ECO:0000259" key="1">
    <source>
        <dbReference type="SMART" id="SM00198"/>
    </source>
</evidence>